<dbReference type="InterPro" id="IPR019196">
    <property type="entry name" value="ABC_transp_unknown"/>
</dbReference>
<dbReference type="EMBL" id="JBBMFA010000092">
    <property type="protein sequence ID" value="MEQ2520556.1"/>
    <property type="molecule type" value="Genomic_DNA"/>
</dbReference>
<keyword evidence="5" id="KW-1185">Reference proteome</keyword>
<evidence type="ECO:0000256" key="1">
    <source>
        <dbReference type="SAM" id="Phobius"/>
    </source>
</evidence>
<organism evidence="4 5">
    <name type="scientific">Ruthenibacterium intestinale</name>
    <dbReference type="NCBI Taxonomy" id="3133163"/>
    <lineage>
        <taxon>Bacteria</taxon>
        <taxon>Bacillati</taxon>
        <taxon>Bacillota</taxon>
        <taxon>Clostridia</taxon>
        <taxon>Eubacteriales</taxon>
        <taxon>Oscillospiraceae</taxon>
        <taxon>Ruthenibacterium</taxon>
    </lineage>
</organism>
<protein>
    <submittedName>
        <fullName evidence="4">GldG family protein</fullName>
    </submittedName>
</protein>
<feature type="domain" description="ABC-type uncharacterised transport system" evidence="2">
    <location>
        <begin position="189"/>
        <end position="295"/>
    </location>
</feature>
<accession>A0ABV1GFE8</accession>
<proteinExistence type="predicted"/>
<keyword evidence="1" id="KW-0812">Transmembrane</keyword>
<evidence type="ECO:0000259" key="2">
    <source>
        <dbReference type="Pfam" id="PF09822"/>
    </source>
</evidence>
<dbReference type="SUPFAM" id="SSF52317">
    <property type="entry name" value="Class I glutamine amidotransferase-like"/>
    <property type="match status" value="1"/>
</dbReference>
<reference evidence="4 5" key="1">
    <citation type="submission" date="2024-03" db="EMBL/GenBank/DDBJ databases">
        <title>Human intestinal bacterial collection.</title>
        <authorList>
            <person name="Pauvert C."/>
            <person name="Hitch T.C.A."/>
            <person name="Clavel T."/>
        </authorList>
    </citation>
    <scope>NUCLEOTIDE SEQUENCE [LARGE SCALE GENOMIC DNA]</scope>
    <source>
        <strain evidence="4 5">CLA-JM-H11</strain>
    </source>
</reference>
<evidence type="ECO:0000313" key="5">
    <source>
        <dbReference type="Proteomes" id="UP001477672"/>
    </source>
</evidence>
<dbReference type="Proteomes" id="UP001477672">
    <property type="component" value="Unassembled WGS sequence"/>
</dbReference>
<name>A0ABV1GFE8_9FIRM</name>
<feature type="transmembrane region" description="Helical" evidence="1">
    <location>
        <begin position="29"/>
        <end position="51"/>
    </location>
</feature>
<keyword evidence="1" id="KW-0472">Membrane</keyword>
<dbReference type="InterPro" id="IPR029062">
    <property type="entry name" value="Class_I_gatase-like"/>
</dbReference>
<dbReference type="InterPro" id="IPR055396">
    <property type="entry name" value="DUF7088"/>
</dbReference>
<feature type="domain" description="DUF7088" evidence="3">
    <location>
        <begin position="63"/>
        <end position="143"/>
    </location>
</feature>
<evidence type="ECO:0000259" key="3">
    <source>
        <dbReference type="Pfam" id="PF23357"/>
    </source>
</evidence>
<sequence>MKKLQIPHRSEKPSANAENNRIAFQGGSYSLIVTAIVLALLIVLNILAAALPTTWTQYDISSTKLYSITSNTKAVVNALEEDVTIYWIVQAGEEDKVIENLLDRYDVLSDHIEVVKKNPDIYPTFAEQYTDETMENNSLVVECGDRSRFIGYDDIYISEADMYSYSYNTSFDGEGAITSAIDYVVNEEQPKIYVLEGHGEAELPTTFSEQLEKENMELNTFSLLTVDAIPEDAACVMIYAPTTDISQEEKEMLSDYVTNGGKLLVMAGPTEGGTLENLYSILSDYGVTASEGIVIEGDREHYAFQAPFVLMPDMASSDITDSLIEEHYYPIMPLSQGLVVDSTASSVTELLTTSDASFSKVAGYDLETYEKEEGDIDGPFAVAVSIDSGNDGRIVWFSSSSFLDDTYNAYSSGANVNLGMNAVSSMIGESEAMAIRSKSLNYNYLTISDSTSSLLKVMMIGVFPLVYLGIGIAVVLRRRRMQNEAV</sequence>
<dbReference type="RefSeq" id="WP_349216077.1">
    <property type="nucleotide sequence ID" value="NZ_JBBMFA010000092.1"/>
</dbReference>
<gene>
    <name evidence="4" type="ORF">WMO24_08950</name>
</gene>
<dbReference type="Pfam" id="PF09822">
    <property type="entry name" value="ABC_transp_aux"/>
    <property type="match status" value="1"/>
</dbReference>
<keyword evidence="1" id="KW-1133">Transmembrane helix</keyword>
<comment type="caution">
    <text evidence="4">The sequence shown here is derived from an EMBL/GenBank/DDBJ whole genome shotgun (WGS) entry which is preliminary data.</text>
</comment>
<feature type="transmembrane region" description="Helical" evidence="1">
    <location>
        <begin position="454"/>
        <end position="476"/>
    </location>
</feature>
<dbReference type="Pfam" id="PF23357">
    <property type="entry name" value="DUF7088"/>
    <property type="match status" value="1"/>
</dbReference>
<evidence type="ECO:0000313" key="4">
    <source>
        <dbReference type="EMBL" id="MEQ2520556.1"/>
    </source>
</evidence>